<organism evidence="3 4">
    <name type="scientific">Paenibacillus lignilyticus</name>
    <dbReference type="NCBI Taxonomy" id="1172615"/>
    <lineage>
        <taxon>Bacteria</taxon>
        <taxon>Bacillati</taxon>
        <taxon>Bacillota</taxon>
        <taxon>Bacilli</taxon>
        <taxon>Bacillales</taxon>
        <taxon>Paenibacillaceae</taxon>
        <taxon>Paenibacillus</taxon>
    </lineage>
</organism>
<name>A0ABS5CM38_9BACL</name>
<evidence type="ECO:0000313" key="4">
    <source>
        <dbReference type="Proteomes" id="UP000673394"/>
    </source>
</evidence>
<accession>A0ABS5CM38</accession>
<proteinExistence type="predicted"/>
<keyword evidence="2" id="KW-0812">Transmembrane</keyword>
<keyword evidence="2" id="KW-0472">Membrane</keyword>
<dbReference type="InterPro" id="IPR024596">
    <property type="entry name" value="RNApol_su_b/EpuA"/>
</dbReference>
<protein>
    <submittedName>
        <fullName evidence="3">DNA-directed RNA polymerase subunit beta</fullName>
    </submittedName>
</protein>
<keyword evidence="2" id="KW-1133">Transmembrane helix</keyword>
<reference evidence="3 4" key="1">
    <citation type="submission" date="2021-04" db="EMBL/GenBank/DDBJ databases">
        <title>Paenibacillus sp. DLE-14 whole genome sequence.</title>
        <authorList>
            <person name="Ham Y.J."/>
        </authorList>
    </citation>
    <scope>NUCLEOTIDE SEQUENCE [LARGE SCALE GENOMIC DNA]</scope>
    <source>
        <strain evidence="3 4">DLE-14</strain>
    </source>
</reference>
<keyword evidence="3" id="KW-0240">DNA-directed RNA polymerase</keyword>
<keyword evidence="4" id="KW-1185">Reference proteome</keyword>
<keyword evidence="3" id="KW-0804">Transcription</keyword>
<dbReference type="Proteomes" id="UP000673394">
    <property type="component" value="Unassembled WGS sequence"/>
</dbReference>
<gene>
    <name evidence="3" type="ORF">I8J30_30030</name>
</gene>
<evidence type="ECO:0000256" key="2">
    <source>
        <dbReference type="SAM" id="Phobius"/>
    </source>
</evidence>
<dbReference type="GO" id="GO:0000428">
    <property type="term" value="C:DNA-directed RNA polymerase complex"/>
    <property type="evidence" value="ECO:0007669"/>
    <property type="project" value="UniProtKB-KW"/>
</dbReference>
<dbReference type="EMBL" id="JAGKSP010000026">
    <property type="protein sequence ID" value="MBP3966927.1"/>
    <property type="molecule type" value="Genomic_DNA"/>
</dbReference>
<feature type="transmembrane region" description="Helical" evidence="2">
    <location>
        <begin position="72"/>
        <end position="92"/>
    </location>
</feature>
<sequence>MDAKKETAAGLDGVTQMERSSLINPAPAGERQRQNGTMQSERDPETAKGKTSARKKRHPALRALLWTLRKSIVPILCIAAILGGMYMGYTIIGKRPGDEVFDIATWKHMYDLVFAD</sequence>
<comment type="caution">
    <text evidence="3">The sequence shown here is derived from an EMBL/GenBank/DDBJ whole genome shotgun (WGS) entry which is preliminary data.</text>
</comment>
<feature type="region of interest" description="Disordered" evidence="1">
    <location>
        <begin position="1"/>
        <end position="56"/>
    </location>
</feature>
<evidence type="ECO:0000256" key="1">
    <source>
        <dbReference type="SAM" id="MobiDB-lite"/>
    </source>
</evidence>
<evidence type="ECO:0000313" key="3">
    <source>
        <dbReference type="EMBL" id="MBP3966927.1"/>
    </source>
</evidence>
<dbReference type="Pfam" id="PF11772">
    <property type="entry name" value="EpuA"/>
    <property type="match status" value="1"/>
</dbReference>